<feature type="domain" description="C2" evidence="35">
    <location>
        <begin position="71"/>
        <end position="189"/>
    </location>
</feature>
<dbReference type="GO" id="GO:0099524">
    <property type="term" value="C:postsynaptic cytosol"/>
    <property type="evidence" value="ECO:0007669"/>
    <property type="project" value="UniProtKB-ARBA"/>
</dbReference>
<evidence type="ECO:0000256" key="24">
    <source>
        <dbReference type="ARBA" id="ARBA00022989"/>
    </source>
</evidence>
<dbReference type="InterPro" id="IPR004031">
    <property type="entry name" value="PMP22/EMP/MP20/Claudin"/>
</dbReference>
<comment type="similarity">
    <text evidence="7">Belongs to the protein kinase superfamily. AGC Ser/Thr protein kinase family. PKC subfamily.</text>
</comment>
<dbReference type="Gene3D" id="3.30.60.20">
    <property type="match status" value="1"/>
</dbReference>
<evidence type="ECO:0000256" key="9">
    <source>
        <dbReference type="ARBA" id="ARBA00012429"/>
    </source>
</evidence>
<dbReference type="GO" id="GO:0023051">
    <property type="term" value="P:regulation of signaling"/>
    <property type="evidence" value="ECO:0007669"/>
    <property type="project" value="UniProtKB-ARBA"/>
</dbReference>
<gene>
    <name evidence="38" type="ORF">I79_017843</name>
</gene>
<dbReference type="GO" id="GO:0005524">
    <property type="term" value="F:ATP binding"/>
    <property type="evidence" value="ECO:0007669"/>
    <property type="project" value="UniProtKB-UniRule"/>
</dbReference>
<protein>
    <recommendedName>
        <fullName evidence="30">Protein kinase C gamma type</fullName>
        <ecNumber evidence="9">2.7.11.13</ecNumber>
    </recommendedName>
</protein>
<dbReference type="GO" id="GO:0008270">
    <property type="term" value="F:zinc ion binding"/>
    <property type="evidence" value="ECO:0007669"/>
    <property type="project" value="UniProtKB-KW"/>
</dbReference>
<dbReference type="PROSITE" id="PS00479">
    <property type="entry name" value="ZF_DAG_PE_1"/>
    <property type="match status" value="1"/>
</dbReference>
<feature type="binding site" evidence="33">
    <location>
        <position position="284"/>
    </location>
    <ligand>
        <name>ATP</name>
        <dbReference type="ChEBI" id="CHEBI:30616"/>
    </ligand>
</feature>
<dbReference type="eggNOG" id="KOG0696">
    <property type="taxonomic scope" value="Eukaryota"/>
</dbReference>
<evidence type="ECO:0000256" key="17">
    <source>
        <dbReference type="ARBA" id="ARBA00022737"/>
    </source>
</evidence>
<dbReference type="InterPro" id="IPR035892">
    <property type="entry name" value="C2_domain_sf"/>
</dbReference>
<evidence type="ECO:0000256" key="4">
    <source>
        <dbReference type="ARBA" id="ARBA00004236"/>
    </source>
</evidence>
<keyword evidence="23" id="KW-0832">Ubl conjugation</keyword>
<dbReference type="InterPro" id="IPR008271">
    <property type="entry name" value="Ser/Thr_kinase_AS"/>
</dbReference>
<comment type="subcellular location">
    <subcellularLocation>
        <location evidence="4">Cell membrane</location>
    </subcellularLocation>
    <subcellularLocation>
        <location evidence="5">Cell projection</location>
        <location evidence="5">Dendrite</location>
    </subcellularLocation>
    <subcellularLocation>
        <location evidence="6">Cytoplasm</location>
        <location evidence="6">Perinuclear region</location>
    </subcellularLocation>
    <subcellularLocation>
        <location evidence="3">Endomembrane system</location>
        <topology evidence="3">Peripheral membrane protein</topology>
    </subcellularLocation>
    <subcellularLocation>
        <location evidence="2">Membrane</location>
        <topology evidence="2">Multi-pass membrane protein</topology>
    </subcellularLocation>
    <subcellularLocation>
        <location evidence="29">Synapse</location>
        <location evidence="29">Synaptosome</location>
    </subcellularLocation>
</comment>
<dbReference type="SUPFAM" id="SSF56112">
    <property type="entry name" value="Protein kinase-like (PK-like)"/>
    <property type="match status" value="1"/>
</dbReference>
<evidence type="ECO:0000256" key="19">
    <source>
        <dbReference type="ARBA" id="ARBA00022771"/>
    </source>
</evidence>
<dbReference type="AlphaFoldDB" id="G3I342"/>
<dbReference type="Pfam" id="PF00822">
    <property type="entry name" value="PMP22_Claudin"/>
    <property type="match status" value="1"/>
</dbReference>
<dbReference type="PRINTS" id="PR00360">
    <property type="entry name" value="C2DOMAIN"/>
</dbReference>
<organism evidence="38 39">
    <name type="scientific">Cricetulus griseus</name>
    <name type="common">Chinese hamster</name>
    <name type="synonym">Cricetulus barabensis griseus</name>
    <dbReference type="NCBI Taxonomy" id="10029"/>
    <lineage>
        <taxon>Eukaryota</taxon>
        <taxon>Metazoa</taxon>
        <taxon>Chordata</taxon>
        <taxon>Craniata</taxon>
        <taxon>Vertebrata</taxon>
        <taxon>Euteleostomi</taxon>
        <taxon>Mammalia</taxon>
        <taxon>Eutheria</taxon>
        <taxon>Euarchontoglires</taxon>
        <taxon>Glires</taxon>
        <taxon>Rodentia</taxon>
        <taxon>Myomorpha</taxon>
        <taxon>Muroidea</taxon>
        <taxon>Cricetidae</taxon>
        <taxon>Cricetinae</taxon>
        <taxon>Cricetulus</taxon>
    </lineage>
</organism>
<dbReference type="STRING" id="10029.G3I342"/>
<evidence type="ECO:0000256" key="16">
    <source>
        <dbReference type="ARBA" id="ARBA00022723"/>
    </source>
</evidence>
<comment type="catalytic activity">
    <reaction evidence="32">
        <text>L-seryl-[protein] + ATP = O-phospho-L-seryl-[protein] + ADP + H(+)</text>
        <dbReference type="Rhea" id="RHEA:17989"/>
        <dbReference type="Rhea" id="RHEA-COMP:9863"/>
        <dbReference type="Rhea" id="RHEA-COMP:11604"/>
        <dbReference type="ChEBI" id="CHEBI:15378"/>
        <dbReference type="ChEBI" id="CHEBI:29999"/>
        <dbReference type="ChEBI" id="CHEBI:30616"/>
        <dbReference type="ChEBI" id="CHEBI:83421"/>
        <dbReference type="ChEBI" id="CHEBI:456216"/>
        <dbReference type="EC" id="2.7.11.13"/>
    </reaction>
</comment>
<evidence type="ECO:0000256" key="12">
    <source>
        <dbReference type="ARBA" id="ARBA00022553"/>
    </source>
</evidence>
<feature type="transmembrane region" description="Helical" evidence="34">
    <location>
        <begin position="685"/>
        <end position="708"/>
    </location>
</feature>
<dbReference type="InterPro" id="IPR000719">
    <property type="entry name" value="Prot_kinase_dom"/>
</dbReference>
<dbReference type="EMBL" id="JH001168">
    <property type="protein sequence ID" value="EGW07365.1"/>
    <property type="molecule type" value="Genomic_DNA"/>
</dbReference>
<dbReference type="PRINTS" id="PR01795">
    <property type="entry name" value="VDCCGAMMA7"/>
</dbReference>
<dbReference type="SUPFAM" id="SSF49562">
    <property type="entry name" value="C2 domain (Calcium/lipid-binding domain, CaLB)"/>
    <property type="match status" value="1"/>
</dbReference>
<evidence type="ECO:0000256" key="27">
    <source>
        <dbReference type="ARBA" id="ARBA00023136"/>
    </source>
</evidence>
<evidence type="ECO:0000256" key="2">
    <source>
        <dbReference type="ARBA" id="ARBA00004141"/>
    </source>
</evidence>
<keyword evidence="24 34" id="KW-1133">Transmembrane helix</keyword>
<dbReference type="Gene3D" id="3.30.200.20">
    <property type="entry name" value="Phosphorylase Kinase, domain 1"/>
    <property type="match status" value="1"/>
</dbReference>
<dbReference type="InParanoid" id="G3I342"/>
<dbReference type="InterPro" id="IPR020454">
    <property type="entry name" value="DAG/PE-bd"/>
</dbReference>
<dbReference type="SMART" id="SM00109">
    <property type="entry name" value="C1"/>
    <property type="match status" value="1"/>
</dbReference>
<dbReference type="FunFam" id="3.30.60.20:FF:000011">
    <property type="entry name" value="Protein kinase C"/>
    <property type="match status" value="1"/>
</dbReference>
<dbReference type="InterPro" id="IPR017441">
    <property type="entry name" value="Protein_kinase_ATP_BS"/>
</dbReference>
<feature type="domain" description="Protein kinase" evidence="36">
    <location>
        <begin position="255"/>
        <end position="564"/>
    </location>
</feature>
<evidence type="ECO:0000256" key="34">
    <source>
        <dbReference type="SAM" id="Phobius"/>
    </source>
</evidence>
<dbReference type="SUPFAM" id="SSF57889">
    <property type="entry name" value="Cysteine-rich domain"/>
    <property type="match status" value="1"/>
</dbReference>
<dbReference type="Gene3D" id="2.60.40.150">
    <property type="entry name" value="C2 domain"/>
    <property type="match status" value="1"/>
</dbReference>
<evidence type="ECO:0000256" key="28">
    <source>
        <dbReference type="ARBA" id="ARBA00023273"/>
    </source>
</evidence>
<keyword evidence="25" id="KW-0770">Synapse</keyword>
<dbReference type="CDD" id="cd04026">
    <property type="entry name" value="C2_PKC_alpha_gamma"/>
    <property type="match status" value="1"/>
</dbReference>
<evidence type="ECO:0000256" key="23">
    <source>
        <dbReference type="ARBA" id="ARBA00022843"/>
    </source>
</evidence>
<feature type="domain" description="Phorbol-ester/DAG-type" evidence="37">
    <location>
        <begin position="14"/>
        <end position="64"/>
    </location>
</feature>
<feature type="transmembrane region" description="Helical" evidence="34">
    <location>
        <begin position="655"/>
        <end position="679"/>
    </location>
</feature>
<dbReference type="PaxDb" id="10029-XP_007634526.1"/>
<accession>G3I342</accession>
<feature type="transmembrane region" description="Helical" evidence="34">
    <location>
        <begin position="547"/>
        <end position="565"/>
    </location>
</feature>
<keyword evidence="21" id="KW-0862">Zinc</keyword>
<dbReference type="FunFam" id="2.60.40.150:FF:000012">
    <property type="entry name" value="Kinase C alpha type"/>
    <property type="match status" value="1"/>
</dbReference>
<dbReference type="PROSITE" id="PS50011">
    <property type="entry name" value="PROTEIN_KINASE_DOM"/>
    <property type="match status" value="1"/>
</dbReference>
<dbReference type="GO" id="GO:0030425">
    <property type="term" value="C:dendrite"/>
    <property type="evidence" value="ECO:0007669"/>
    <property type="project" value="UniProtKB-SubCell"/>
</dbReference>
<dbReference type="InterPro" id="IPR008368">
    <property type="entry name" value="VDCC_gsu"/>
</dbReference>
<keyword evidence="22 33" id="KW-0067">ATP-binding</keyword>
<evidence type="ECO:0000256" key="29">
    <source>
        <dbReference type="ARBA" id="ARBA00034102"/>
    </source>
</evidence>
<dbReference type="FunFam" id="3.30.200.20:FF:000080">
    <property type="entry name" value="Protein kinase C"/>
    <property type="match status" value="1"/>
</dbReference>
<dbReference type="PROSITE" id="PS50004">
    <property type="entry name" value="C2"/>
    <property type="match status" value="1"/>
</dbReference>
<evidence type="ECO:0000256" key="15">
    <source>
        <dbReference type="ARBA" id="ARBA00022692"/>
    </source>
</evidence>
<dbReference type="CDD" id="cd20836">
    <property type="entry name" value="C1_cPKC_rpt2"/>
    <property type="match status" value="1"/>
</dbReference>
<dbReference type="Gene3D" id="1.10.510.10">
    <property type="entry name" value="Transferase(Phosphotransferase) domain 1"/>
    <property type="match status" value="1"/>
</dbReference>
<evidence type="ECO:0000313" key="38">
    <source>
        <dbReference type="EMBL" id="EGW07365.1"/>
    </source>
</evidence>
<keyword evidence="15 34" id="KW-0812">Transmembrane</keyword>
<dbReference type="GO" id="GO:0048471">
    <property type="term" value="C:perinuclear region of cytoplasm"/>
    <property type="evidence" value="ECO:0007669"/>
    <property type="project" value="UniProtKB-SubCell"/>
</dbReference>
<dbReference type="PRINTS" id="PR01792">
    <property type="entry name" value="VDCCGAMMA"/>
</dbReference>
<evidence type="ECO:0000256" key="33">
    <source>
        <dbReference type="PROSITE-ProRule" id="PRU10141"/>
    </source>
</evidence>
<evidence type="ECO:0000256" key="13">
    <source>
        <dbReference type="ARBA" id="ARBA00022599"/>
    </source>
</evidence>
<dbReference type="InterPro" id="IPR002219">
    <property type="entry name" value="PKC_DAG/PE"/>
</dbReference>
<dbReference type="FunFam" id="1.10.510.10:FF:000023">
    <property type="entry name" value="Protein kinase C"/>
    <property type="match status" value="1"/>
</dbReference>
<evidence type="ECO:0000259" key="37">
    <source>
        <dbReference type="PROSITE" id="PS50081"/>
    </source>
</evidence>
<evidence type="ECO:0000256" key="5">
    <source>
        <dbReference type="ARBA" id="ARBA00004279"/>
    </source>
</evidence>
<evidence type="ECO:0000256" key="30">
    <source>
        <dbReference type="ARBA" id="ARBA00039208"/>
    </source>
</evidence>
<dbReference type="InterPro" id="IPR011009">
    <property type="entry name" value="Kinase-like_dom_sf"/>
</dbReference>
<dbReference type="PROSITE" id="PS00107">
    <property type="entry name" value="PROTEIN_KINASE_ATP"/>
    <property type="match status" value="1"/>
</dbReference>
<dbReference type="GO" id="GO:0012505">
    <property type="term" value="C:endomembrane system"/>
    <property type="evidence" value="ECO:0007669"/>
    <property type="project" value="UniProtKB-SubCell"/>
</dbReference>
<dbReference type="PANTHER" id="PTHR24351">
    <property type="entry name" value="RIBOSOMAL PROTEIN S6 KINASE"/>
    <property type="match status" value="1"/>
</dbReference>
<proteinExistence type="inferred from homology"/>
<dbReference type="EC" id="2.7.11.13" evidence="9"/>
<sequence length="730" mass="81797">MGVWGVVVWDPRNKHKFRLHSYSSPTFCDHCGSLLYGLVHQGMKCSCCEMNVHRRCVRSVPSLCGVDHTERRGRLQLEIRAPTSDEIHITVGEARNLIPMDPNGLSDPYVKLKLIPDPRNLTKQKTRTVKATLNPVWNETFVFNLKPGDVERRLSVEVWDWDRTSRNDFMGAMSFGVSELLKAPVDGWYKLLNQEEGEYYNVPVADADNCSLLQKFERVRMGPSSSPIPSPSPSPTDSKRCFFSATPGRLHISDFSFLMVLGKGSFGKVMLAERRGSDELYAIKILKKDVIVQDDDVDCTLVEKRVLALGGRGPGGRPHFLTQLHSTFQTPDRLYFVMEYVTGGDLMYHIQQLGKFKEPHAAFYAAEIAIGLFFLHNQGIIYRDLKLDNVMLDAEGHIKITDFGMCKENVFPGSTTRTFCGTPDYIAPEIIAYQPYGKSVDWWSFGVLLYEMLAGQPPFDGEDEEELFQAIMEQTVTYPKSLSREAVAICKGNQTTEVKMALHAGLWRVCFFAGREKGRCVFCEYFLEPEINLVTENTENILKTVRTATPFPMVSLFLVFTAFVISNIGHIRPQRTILAFVSGIFFILSGLSLVVGLVLYISSINDEVMNRPSSSEQYFHYRYGWSFAFAASSFLLKEVMCWGPEDPFEGGEVNLAAAVVALQSLTAMALGCLCVIMVLSKGAEFLLRLGAVCFGLSGVLLFVSLEVFRHSVRALLQGASPETPPAPRHT</sequence>
<evidence type="ECO:0000256" key="32">
    <source>
        <dbReference type="ARBA" id="ARBA00047470"/>
    </source>
</evidence>
<dbReference type="GO" id="GO:0004697">
    <property type="term" value="F:diacylglycerol-dependent serine/threonine kinase activity"/>
    <property type="evidence" value="ECO:0007669"/>
    <property type="project" value="UniProtKB-EC"/>
</dbReference>
<name>G3I342_CRIGR</name>
<evidence type="ECO:0000256" key="31">
    <source>
        <dbReference type="ARBA" id="ARBA00047272"/>
    </source>
</evidence>
<dbReference type="GlyGen" id="G3I342">
    <property type="glycosylation" value="1 site"/>
</dbReference>
<evidence type="ECO:0000256" key="18">
    <source>
        <dbReference type="ARBA" id="ARBA00022741"/>
    </source>
</evidence>
<keyword evidence="18 33" id="KW-0547">Nucleotide-binding</keyword>
<dbReference type="Pfam" id="PF00168">
    <property type="entry name" value="C2"/>
    <property type="match status" value="1"/>
</dbReference>
<evidence type="ECO:0000256" key="8">
    <source>
        <dbReference type="ARBA" id="ARBA00007111"/>
    </source>
</evidence>
<dbReference type="SMART" id="SM00220">
    <property type="entry name" value="S_TKc"/>
    <property type="match status" value="1"/>
</dbReference>
<dbReference type="SMART" id="SM00239">
    <property type="entry name" value="C2"/>
    <property type="match status" value="1"/>
</dbReference>
<keyword evidence="11" id="KW-0723">Serine/threonine-protein kinase</keyword>
<comment type="similarity">
    <text evidence="8">Belongs to the PMP-22/EMP/MP20 family. CACNG subfamily.</text>
</comment>
<comment type="catalytic activity">
    <reaction evidence="31">
        <text>L-threonyl-[protein] + ATP = O-phospho-L-threonyl-[protein] + ADP + H(+)</text>
        <dbReference type="Rhea" id="RHEA:46608"/>
        <dbReference type="Rhea" id="RHEA-COMP:11060"/>
        <dbReference type="Rhea" id="RHEA-COMP:11605"/>
        <dbReference type="ChEBI" id="CHEBI:15378"/>
        <dbReference type="ChEBI" id="CHEBI:30013"/>
        <dbReference type="ChEBI" id="CHEBI:30616"/>
        <dbReference type="ChEBI" id="CHEBI:61977"/>
        <dbReference type="ChEBI" id="CHEBI:456216"/>
        <dbReference type="EC" id="2.7.11.13"/>
    </reaction>
</comment>
<dbReference type="Proteomes" id="UP000001075">
    <property type="component" value="Unassembled WGS sequence"/>
</dbReference>
<dbReference type="InterPro" id="IPR000008">
    <property type="entry name" value="C2_dom"/>
</dbReference>
<evidence type="ECO:0000256" key="21">
    <source>
        <dbReference type="ARBA" id="ARBA00022833"/>
    </source>
</evidence>
<dbReference type="GO" id="GO:0048511">
    <property type="term" value="P:rhythmic process"/>
    <property type="evidence" value="ECO:0007669"/>
    <property type="project" value="UniProtKB-KW"/>
</dbReference>
<evidence type="ECO:0000256" key="26">
    <source>
        <dbReference type="ARBA" id="ARBA00023108"/>
    </source>
</evidence>
<dbReference type="GO" id="GO:0005886">
    <property type="term" value="C:plasma membrane"/>
    <property type="evidence" value="ECO:0007669"/>
    <property type="project" value="UniProtKB-SubCell"/>
</dbReference>
<evidence type="ECO:0000259" key="36">
    <source>
        <dbReference type="PROSITE" id="PS50011"/>
    </source>
</evidence>
<dbReference type="FunCoup" id="G3I342">
    <property type="interactions" value="1170"/>
</dbReference>
<evidence type="ECO:0000256" key="14">
    <source>
        <dbReference type="ARBA" id="ARBA00022679"/>
    </source>
</evidence>
<evidence type="ECO:0000256" key="10">
    <source>
        <dbReference type="ARBA" id="ARBA00022475"/>
    </source>
</evidence>
<evidence type="ECO:0000256" key="6">
    <source>
        <dbReference type="ARBA" id="ARBA00004556"/>
    </source>
</evidence>
<dbReference type="InterPro" id="IPR046349">
    <property type="entry name" value="C1-like_sf"/>
</dbReference>
<dbReference type="Pfam" id="PF13903">
    <property type="entry name" value="Claudin_2"/>
    <property type="match status" value="1"/>
</dbReference>
<evidence type="ECO:0000256" key="25">
    <source>
        <dbReference type="ARBA" id="ARBA00023018"/>
    </source>
</evidence>
<evidence type="ECO:0000259" key="35">
    <source>
        <dbReference type="PROSITE" id="PS50004"/>
    </source>
</evidence>
<dbReference type="Gene3D" id="1.20.140.150">
    <property type="match status" value="1"/>
</dbReference>
<keyword evidence="27 34" id="KW-0472">Membrane</keyword>
<comment type="cofactor">
    <cofactor evidence="1">
        <name>Ca(2+)</name>
        <dbReference type="ChEBI" id="CHEBI:29108"/>
    </cofactor>
</comment>
<evidence type="ECO:0000256" key="20">
    <source>
        <dbReference type="ARBA" id="ARBA00022777"/>
    </source>
</evidence>
<dbReference type="PRINTS" id="PR00008">
    <property type="entry name" value="DAGPEDOMAIN"/>
</dbReference>
<feature type="transmembrane region" description="Helical" evidence="34">
    <location>
        <begin position="577"/>
        <end position="603"/>
    </location>
</feature>
<keyword evidence="28" id="KW-0966">Cell projection</keyword>
<evidence type="ECO:0000256" key="7">
    <source>
        <dbReference type="ARBA" id="ARBA00005490"/>
    </source>
</evidence>
<evidence type="ECO:0000256" key="1">
    <source>
        <dbReference type="ARBA" id="ARBA00001913"/>
    </source>
</evidence>
<keyword evidence="26" id="KW-0090">Biological rhythms</keyword>
<keyword evidence="14" id="KW-0808">Transferase</keyword>
<dbReference type="GO" id="GO:0006816">
    <property type="term" value="P:calcium ion transport"/>
    <property type="evidence" value="ECO:0007669"/>
    <property type="project" value="InterPro"/>
</dbReference>
<keyword evidence="20 38" id="KW-0418">Kinase</keyword>
<keyword evidence="19" id="KW-0863">Zinc-finger</keyword>
<evidence type="ECO:0000256" key="22">
    <source>
        <dbReference type="ARBA" id="ARBA00022840"/>
    </source>
</evidence>
<dbReference type="GO" id="GO:0010646">
    <property type="term" value="P:regulation of cell communication"/>
    <property type="evidence" value="ECO:0007669"/>
    <property type="project" value="UniProtKB-ARBA"/>
</dbReference>
<reference evidence="39" key="1">
    <citation type="journal article" date="2011" name="Nat. Biotechnol.">
        <title>The genomic sequence of the Chinese hamster ovary (CHO)-K1 cell line.</title>
        <authorList>
            <person name="Xu X."/>
            <person name="Nagarajan H."/>
            <person name="Lewis N.E."/>
            <person name="Pan S."/>
            <person name="Cai Z."/>
            <person name="Liu X."/>
            <person name="Chen W."/>
            <person name="Xie M."/>
            <person name="Wang W."/>
            <person name="Hammond S."/>
            <person name="Andersen M.R."/>
            <person name="Neff N."/>
            <person name="Passarelli B."/>
            <person name="Koh W."/>
            <person name="Fan H.C."/>
            <person name="Wang J."/>
            <person name="Gui Y."/>
            <person name="Lee K.H."/>
            <person name="Betenbaugh M.J."/>
            <person name="Quake S.R."/>
            <person name="Famili I."/>
            <person name="Palsson B.O."/>
            <person name="Wang J."/>
        </authorList>
    </citation>
    <scope>NUCLEOTIDE SEQUENCE [LARGE SCALE GENOMIC DNA]</scope>
    <source>
        <strain evidence="39">CHO K1 cell line</strain>
    </source>
</reference>
<keyword evidence="17" id="KW-0677">Repeat</keyword>
<keyword evidence="10" id="KW-1003">Cell membrane</keyword>
<dbReference type="Pfam" id="PF00069">
    <property type="entry name" value="Pkinase"/>
    <property type="match status" value="1"/>
</dbReference>
<keyword evidence="13" id="KW-0771">Synaptosome</keyword>
<evidence type="ECO:0000313" key="39">
    <source>
        <dbReference type="Proteomes" id="UP000001075"/>
    </source>
</evidence>
<dbReference type="PROSITE" id="PS00108">
    <property type="entry name" value="PROTEIN_KINASE_ST"/>
    <property type="match status" value="1"/>
</dbReference>
<keyword evidence="12" id="KW-0597">Phosphoprotein</keyword>
<dbReference type="InterPro" id="IPR008371">
    <property type="entry name" value="VDCC_g7su"/>
</dbReference>
<keyword evidence="16" id="KW-0479">Metal-binding</keyword>
<evidence type="ECO:0000256" key="3">
    <source>
        <dbReference type="ARBA" id="ARBA00004184"/>
    </source>
</evidence>
<dbReference type="Pfam" id="PF00130">
    <property type="entry name" value="C1_1"/>
    <property type="match status" value="1"/>
</dbReference>
<evidence type="ECO:0000256" key="11">
    <source>
        <dbReference type="ARBA" id="ARBA00022527"/>
    </source>
</evidence>
<dbReference type="PROSITE" id="PS50081">
    <property type="entry name" value="ZF_DAG_PE_2"/>
    <property type="match status" value="1"/>
</dbReference>